<feature type="compositionally biased region" description="Acidic residues" evidence="1">
    <location>
        <begin position="159"/>
        <end position="172"/>
    </location>
</feature>
<proteinExistence type="predicted"/>
<dbReference type="EMBL" id="KN881728">
    <property type="protein sequence ID" value="KIY49043.1"/>
    <property type="molecule type" value="Genomic_DNA"/>
</dbReference>
<feature type="compositionally biased region" description="Acidic residues" evidence="1">
    <location>
        <begin position="185"/>
        <end position="196"/>
    </location>
</feature>
<reference evidence="2 3" key="1">
    <citation type="journal article" date="2015" name="Fungal Genet. Biol.">
        <title>Evolution of novel wood decay mechanisms in Agaricales revealed by the genome sequences of Fistulina hepatica and Cylindrobasidium torrendii.</title>
        <authorList>
            <person name="Floudas D."/>
            <person name="Held B.W."/>
            <person name="Riley R."/>
            <person name="Nagy L.G."/>
            <person name="Koehler G."/>
            <person name="Ransdell A.S."/>
            <person name="Younus H."/>
            <person name="Chow J."/>
            <person name="Chiniquy J."/>
            <person name="Lipzen A."/>
            <person name="Tritt A."/>
            <person name="Sun H."/>
            <person name="Haridas S."/>
            <person name="LaButti K."/>
            <person name="Ohm R.A."/>
            <person name="Kues U."/>
            <person name="Blanchette R.A."/>
            <person name="Grigoriev I.V."/>
            <person name="Minto R.E."/>
            <person name="Hibbett D.S."/>
        </authorList>
    </citation>
    <scope>NUCLEOTIDE SEQUENCE [LARGE SCALE GENOMIC DNA]</scope>
    <source>
        <strain evidence="2 3">ATCC 64428</strain>
    </source>
</reference>
<sequence>MDAALDRLSVECRLLQCATGVPKQSCTFEHRKPSMDRRHSPALSSSPVKSVRFEVAITSNVPQRTVCTANGNTKRNTRVLVRRLFASPSSLRCSPFSIYHPSSPLATQPPMTISRFSEPEGACHSLLSDPLSLNSPACCVLHIEDADLSDDDRYGTDSDTLESDFSDDEMDYSDSSFTFETDSNSSDDDDDDETICDDTPYCATTSCVNQITFEEVDDVSTDSDILDEEVGPENEIEVRCIPWIVVTEVESEVPPDYPPVGLDPMPHVSVRGVLCSPTTVAPLGMNSSVPPSRVATQSLNRRPRSYSVCLPPGVTFAASAFKTLGRTVSSIGRSMSSLDRPLPSPSSSSLSLQMPATPRLCSIERFPDLPGTEAQFAELDCVSIPREPWT</sequence>
<gene>
    <name evidence="2" type="ORF">FISHEDRAFT_58528</name>
</gene>
<organism evidence="2 3">
    <name type="scientific">Fistulina hepatica ATCC 64428</name>
    <dbReference type="NCBI Taxonomy" id="1128425"/>
    <lineage>
        <taxon>Eukaryota</taxon>
        <taxon>Fungi</taxon>
        <taxon>Dikarya</taxon>
        <taxon>Basidiomycota</taxon>
        <taxon>Agaricomycotina</taxon>
        <taxon>Agaricomycetes</taxon>
        <taxon>Agaricomycetidae</taxon>
        <taxon>Agaricales</taxon>
        <taxon>Fistulinaceae</taxon>
        <taxon>Fistulina</taxon>
    </lineage>
</organism>
<accession>A0A0D7ADS6</accession>
<feature type="compositionally biased region" description="Low complexity" evidence="1">
    <location>
        <begin position="333"/>
        <end position="353"/>
    </location>
</feature>
<feature type="compositionally biased region" description="Low complexity" evidence="1">
    <location>
        <begin position="173"/>
        <end position="184"/>
    </location>
</feature>
<evidence type="ECO:0000313" key="2">
    <source>
        <dbReference type="EMBL" id="KIY49043.1"/>
    </source>
</evidence>
<feature type="region of interest" description="Disordered" evidence="1">
    <location>
        <begin position="332"/>
        <end position="353"/>
    </location>
</feature>
<keyword evidence="3" id="KW-1185">Reference proteome</keyword>
<feature type="region of interest" description="Disordered" evidence="1">
    <location>
        <begin position="150"/>
        <end position="197"/>
    </location>
</feature>
<protein>
    <submittedName>
        <fullName evidence="2">Uncharacterized protein</fullName>
    </submittedName>
</protein>
<evidence type="ECO:0000256" key="1">
    <source>
        <dbReference type="SAM" id="MobiDB-lite"/>
    </source>
</evidence>
<dbReference type="AlphaFoldDB" id="A0A0D7ADS6"/>
<name>A0A0D7ADS6_9AGAR</name>
<evidence type="ECO:0000313" key="3">
    <source>
        <dbReference type="Proteomes" id="UP000054144"/>
    </source>
</evidence>
<dbReference type="Proteomes" id="UP000054144">
    <property type="component" value="Unassembled WGS sequence"/>
</dbReference>